<evidence type="ECO:0000313" key="1">
    <source>
        <dbReference type="EMBL" id="ELR17642.1"/>
    </source>
</evidence>
<dbReference type="AlphaFoldDB" id="L8GXI4"/>
<keyword evidence="2" id="KW-1185">Reference proteome</keyword>
<sequence length="185" mass="20777">MVANRTVQLHEDMINKALGAWVSLWRMSDTAEMYFNRVIGLNNMAYNLSTSAAQTFDDFTSIPWVTRFRNELVCNLNFRQRDQDDSTTTDFAFAFPDYCVQSMASTSFTGDTLSELHQAMLGGNEELLLNNDYNQISLSCATPDSGVSSTYKWYCWMYFVQLSAVIDSDTCLCAADSCCPSSLGL</sequence>
<dbReference type="EMBL" id="KB007974">
    <property type="protein sequence ID" value="ELR17642.1"/>
    <property type="molecule type" value="Genomic_DNA"/>
</dbReference>
<dbReference type="VEuPathDB" id="AmoebaDB:ACA1_064260"/>
<dbReference type="Proteomes" id="UP000011083">
    <property type="component" value="Unassembled WGS sequence"/>
</dbReference>
<dbReference type="RefSeq" id="XP_004339655.1">
    <property type="nucleotide sequence ID" value="XM_004339607.1"/>
</dbReference>
<name>L8GXI4_ACACF</name>
<protein>
    <submittedName>
        <fullName evidence="1">Uncharacterized protein</fullName>
    </submittedName>
</protein>
<dbReference type="GeneID" id="14918310"/>
<proteinExistence type="predicted"/>
<dbReference type="KEGG" id="acan:ACA1_064260"/>
<accession>L8GXI4</accession>
<reference evidence="1 2" key="1">
    <citation type="journal article" date="2013" name="Genome Biol.">
        <title>Genome of Acanthamoeba castellanii highlights extensive lateral gene transfer and early evolution of tyrosine kinase signaling.</title>
        <authorList>
            <person name="Clarke M."/>
            <person name="Lohan A.J."/>
            <person name="Liu B."/>
            <person name="Lagkouvardos I."/>
            <person name="Roy S."/>
            <person name="Zafar N."/>
            <person name="Bertelli C."/>
            <person name="Schilde C."/>
            <person name="Kianianmomeni A."/>
            <person name="Burglin T.R."/>
            <person name="Frech C."/>
            <person name="Turcotte B."/>
            <person name="Kopec K.O."/>
            <person name="Synnott J.M."/>
            <person name="Choo C."/>
            <person name="Paponov I."/>
            <person name="Finkler A."/>
            <person name="Soon Heng Tan C."/>
            <person name="Hutchins A.P."/>
            <person name="Weinmeier T."/>
            <person name="Rattei T."/>
            <person name="Chu J.S."/>
            <person name="Gimenez G."/>
            <person name="Irimia M."/>
            <person name="Rigden D.J."/>
            <person name="Fitzpatrick D.A."/>
            <person name="Lorenzo-Morales J."/>
            <person name="Bateman A."/>
            <person name="Chiu C.H."/>
            <person name="Tang P."/>
            <person name="Hegemann P."/>
            <person name="Fromm H."/>
            <person name="Raoult D."/>
            <person name="Greub G."/>
            <person name="Miranda-Saavedra D."/>
            <person name="Chen N."/>
            <person name="Nash P."/>
            <person name="Ginger M.L."/>
            <person name="Horn M."/>
            <person name="Schaap P."/>
            <person name="Caler L."/>
            <person name="Loftus B."/>
        </authorList>
    </citation>
    <scope>NUCLEOTIDE SEQUENCE [LARGE SCALE GENOMIC DNA]</scope>
    <source>
        <strain evidence="1 2">Neff</strain>
    </source>
</reference>
<evidence type="ECO:0000313" key="2">
    <source>
        <dbReference type="Proteomes" id="UP000011083"/>
    </source>
</evidence>
<gene>
    <name evidence="1" type="ORF">ACA1_064260</name>
</gene>
<organism evidence="1 2">
    <name type="scientific">Acanthamoeba castellanii (strain ATCC 30010 / Neff)</name>
    <dbReference type="NCBI Taxonomy" id="1257118"/>
    <lineage>
        <taxon>Eukaryota</taxon>
        <taxon>Amoebozoa</taxon>
        <taxon>Discosea</taxon>
        <taxon>Longamoebia</taxon>
        <taxon>Centramoebida</taxon>
        <taxon>Acanthamoebidae</taxon>
        <taxon>Acanthamoeba</taxon>
    </lineage>
</organism>